<keyword evidence="2 3" id="KW-0690">Ribosome biogenesis</keyword>
<feature type="domain" description="Ribosome maturation factor RimP N-terminal" evidence="4">
    <location>
        <begin position="13"/>
        <end position="86"/>
    </location>
</feature>
<dbReference type="Pfam" id="PF02576">
    <property type="entry name" value="RimP_N"/>
    <property type="match status" value="1"/>
</dbReference>
<evidence type="ECO:0000313" key="6">
    <source>
        <dbReference type="EMBL" id="HIX46986.1"/>
    </source>
</evidence>
<accession>A0A9D1VU52</accession>
<dbReference type="GO" id="GO:0005829">
    <property type="term" value="C:cytosol"/>
    <property type="evidence" value="ECO:0007669"/>
    <property type="project" value="TreeGrafter"/>
</dbReference>
<evidence type="ECO:0000256" key="3">
    <source>
        <dbReference type="HAMAP-Rule" id="MF_01077"/>
    </source>
</evidence>
<name>A0A9D1VU52_9FIRM</name>
<dbReference type="InterPro" id="IPR036847">
    <property type="entry name" value="RimP_C_sf"/>
</dbReference>
<dbReference type="Gene3D" id="3.30.300.70">
    <property type="entry name" value="RimP-like superfamily, N-terminal"/>
    <property type="match status" value="1"/>
</dbReference>
<evidence type="ECO:0000259" key="4">
    <source>
        <dbReference type="Pfam" id="PF02576"/>
    </source>
</evidence>
<comment type="function">
    <text evidence="3">Required for maturation of 30S ribosomal subunits.</text>
</comment>
<dbReference type="InterPro" id="IPR028989">
    <property type="entry name" value="RimP_N"/>
</dbReference>
<protein>
    <recommendedName>
        <fullName evidence="3">Ribosome maturation factor RimP</fullName>
    </recommendedName>
</protein>
<dbReference type="PANTHER" id="PTHR33867">
    <property type="entry name" value="RIBOSOME MATURATION FACTOR RIMP"/>
    <property type="match status" value="1"/>
</dbReference>
<dbReference type="GO" id="GO:0006412">
    <property type="term" value="P:translation"/>
    <property type="evidence" value="ECO:0007669"/>
    <property type="project" value="TreeGrafter"/>
</dbReference>
<dbReference type="Gene3D" id="2.30.30.180">
    <property type="entry name" value="Ribosome maturation factor RimP, C-terminal domain"/>
    <property type="match status" value="1"/>
</dbReference>
<feature type="domain" description="Ribosome maturation factor RimP C-terminal" evidence="5">
    <location>
        <begin position="90"/>
        <end position="151"/>
    </location>
</feature>
<keyword evidence="1 3" id="KW-0963">Cytoplasm</keyword>
<gene>
    <name evidence="3" type="primary">rimP</name>
    <name evidence="6" type="ORF">H9737_04765</name>
</gene>
<evidence type="ECO:0000256" key="2">
    <source>
        <dbReference type="ARBA" id="ARBA00022517"/>
    </source>
</evidence>
<dbReference type="InterPro" id="IPR003728">
    <property type="entry name" value="Ribosome_maturation_RimP"/>
</dbReference>
<comment type="similarity">
    <text evidence="3">Belongs to the RimP family.</text>
</comment>
<dbReference type="SUPFAM" id="SSF74942">
    <property type="entry name" value="YhbC-like, C-terminal domain"/>
    <property type="match status" value="1"/>
</dbReference>
<evidence type="ECO:0000259" key="5">
    <source>
        <dbReference type="Pfam" id="PF17384"/>
    </source>
</evidence>
<dbReference type="Proteomes" id="UP000824249">
    <property type="component" value="Unassembled WGS sequence"/>
</dbReference>
<evidence type="ECO:0000256" key="1">
    <source>
        <dbReference type="ARBA" id="ARBA00022490"/>
    </source>
</evidence>
<dbReference type="Pfam" id="PF17384">
    <property type="entry name" value="DUF150_C"/>
    <property type="match status" value="1"/>
</dbReference>
<dbReference type="SUPFAM" id="SSF75420">
    <property type="entry name" value="YhbC-like, N-terminal domain"/>
    <property type="match status" value="1"/>
</dbReference>
<reference evidence="6" key="2">
    <citation type="submission" date="2021-04" db="EMBL/GenBank/DDBJ databases">
        <authorList>
            <person name="Gilroy R."/>
        </authorList>
    </citation>
    <scope>NUCLEOTIDE SEQUENCE</scope>
    <source>
        <strain evidence="6">26628</strain>
    </source>
</reference>
<dbReference type="AlphaFoldDB" id="A0A9D1VU52"/>
<dbReference type="InterPro" id="IPR028998">
    <property type="entry name" value="RimP_C"/>
</dbReference>
<dbReference type="CDD" id="cd01734">
    <property type="entry name" value="YlxS_C"/>
    <property type="match status" value="1"/>
</dbReference>
<comment type="subcellular location">
    <subcellularLocation>
        <location evidence="3">Cytoplasm</location>
    </subcellularLocation>
</comment>
<dbReference type="HAMAP" id="MF_01077">
    <property type="entry name" value="RimP"/>
    <property type="match status" value="1"/>
</dbReference>
<dbReference type="GO" id="GO:0000028">
    <property type="term" value="P:ribosomal small subunit assembly"/>
    <property type="evidence" value="ECO:0007669"/>
    <property type="project" value="TreeGrafter"/>
</dbReference>
<reference evidence="6" key="1">
    <citation type="journal article" date="2021" name="PeerJ">
        <title>Extensive microbial diversity within the chicken gut microbiome revealed by metagenomics and culture.</title>
        <authorList>
            <person name="Gilroy R."/>
            <person name="Ravi A."/>
            <person name="Getino M."/>
            <person name="Pursley I."/>
            <person name="Horton D.L."/>
            <person name="Alikhan N.F."/>
            <person name="Baker D."/>
            <person name="Gharbi K."/>
            <person name="Hall N."/>
            <person name="Watson M."/>
            <person name="Adriaenssens E.M."/>
            <person name="Foster-Nyarko E."/>
            <person name="Jarju S."/>
            <person name="Secka A."/>
            <person name="Antonio M."/>
            <person name="Oren A."/>
            <person name="Chaudhuri R.R."/>
            <person name="La Ragione R."/>
            <person name="Hildebrand F."/>
            <person name="Pallen M.J."/>
        </authorList>
    </citation>
    <scope>NUCLEOTIDE SEQUENCE</scope>
    <source>
        <strain evidence="6">26628</strain>
    </source>
</reference>
<dbReference type="EMBL" id="DXFD01000074">
    <property type="protein sequence ID" value="HIX46986.1"/>
    <property type="molecule type" value="Genomic_DNA"/>
</dbReference>
<sequence>MKVKPIGEIEQALAPVAASVGVEIYEIAFKQGKNPSLTVFLDTEAEGGIDLDTCERFHNAADPVLDELDPTFGLAYTFNVSSPGLDRPFRKDRDFFRNVGKKVELKLYAPHKGEKNFEAVLLAYDPAARCVEIDKAGEVFKLNLTQIVKISQAIDFD</sequence>
<proteinExistence type="inferred from homology"/>
<comment type="caution">
    <text evidence="6">The sequence shown here is derived from an EMBL/GenBank/DDBJ whole genome shotgun (WGS) entry which is preliminary data.</text>
</comment>
<dbReference type="InterPro" id="IPR035956">
    <property type="entry name" value="RimP_N_sf"/>
</dbReference>
<evidence type="ECO:0000313" key="7">
    <source>
        <dbReference type="Proteomes" id="UP000824249"/>
    </source>
</evidence>
<organism evidence="6 7">
    <name type="scientific">Candidatus Borkfalkia faecigallinarum</name>
    <dbReference type="NCBI Taxonomy" id="2838509"/>
    <lineage>
        <taxon>Bacteria</taxon>
        <taxon>Bacillati</taxon>
        <taxon>Bacillota</taxon>
        <taxon>Clostridia</taxon>
        <taxon>Christensenellales</taxon>
        <taxon>Christensenellaceae</taxon>
        <taxon>Candidatus Borkfalkia</taxon>
    </lineage>
</organism>
<dbReference type="PANTHER" id="PTHR33867:SF1">
    <property type="entry name" value="RIBOSOME MATURATION FACTOR RIMP"/>
    <property type="match status" value="1"/>
</dbReference>